<keyword evidence="2" id="KW-1133">Transmembrane helix</keyword>
<evidence type="ECO:0000256" key="2">
    <source>
        <dbReference type="SAM" id="Phobius"/>
    </source>
</evidence>
<evidence type="ECO:0000256" key="1">
    <source>
        <dbReference type="SAM" id="MobiDB-lite"/>
    </source>
</evidence>
<proteinExistence type="predicted"/>
<dbReference type="Proteomes" id="UP000041254">
    <property type="component" value="Unassembled WGS sequence"/>
</dbReference>
<dbReference type="InParanoid" id="A0A0G4GTI2"/>
<evidence type="ECO:0000313" key="5">
    <source>
        <dbReference type="Proteomes" id="UP000041254"/>
    </source>
</evidence>
<feature type="transmembrane region" description="Helical" evidence="2">
    <location>
        <begin position="58"/>
        <end position="80"/>
    </location>
</feature>
<gene>
    <name evidence="4" type="ORF">Vbra_10287</name>
</gene>
<protein>
    <recommendedName>
        <fullName evidence="3">TLDc domain-containing protein</fullName>
    </recommendedName>
</protein>
<reference evidence="4 5" key="1">
    <citation type="submission" date="2014-11" db="EMBL/GenBank/DDBJ databases">
        <authorList>
            <person name="Zhu J."/>
            <person name="Qi W."/>
            <person name="Song R."/>
        </authorList>
    </citation>
    <scope>NUCLEOTIDE SEQUENCE [LARGE SCALE GENOMIC DNA]</scope>
</reference>
<evidence type="ECO:0000259" key="3">
    <source>
        <dbReference type="Pfam" id="PF07534"/>
    </source>
</evidence>
<dbReference type="AlphaFoldDB" id="A0A0G4GTI2"/>
<dbReference type="InterPro" id="IPR006571">
    <property type="entry name" value="TLDc_dom"/>
</dbReference>
<dbReference type="EMBL" id="CDMY01000802">
    <property type="protein sequence ID" value="CEM34054.1"/>
    <property type="molecule type" value="Genomic_DNA"/>
</dbReference>
<sequence>MSAIRTSAAEDQTALSAPLSMTEAIPGCMSSPLSPRVMTLEEAADQLIHAERKARKQCAAVFSCGLILGIALGLLMAALINGSLRTVEPPAAREMASESDQNDTHAVIGSPIGPANRCPALSETGDWEGERQMQPHQDGTDEQMGYHDLPEAAAGETPRHSADAKGDGEEHADGATSVASLGCSMQFVVVVSLAAVAALSAYQTLQLGALRTEINAIHTMPVTFPDMSLTVLQYASLHGWLGAKKPLGVVYRSSGDGTTYSDLLRCVGDKTGLVIIVRRGRYVFGVYISAGLQPPDDPTSYRRCNCDVWWFSLVGHFDKPTKIKIDRGQWVFVAGREGSASGASVYISGNLYLGDGGVWPAADIRSCYQYTNNKNVPAGYMGDRDKFGEALLGGSKKFMADEIEVLQVVGSE</sequence>
<dbReference type="OrthoDB" id="26679at2759"/>
<dbReference type="VEuPathDB" id="CryptoDB:Vbra_10287"/>
<name>A0A0G4GTI2_VITBC</name>
<evidence type="ECO:0000313" key="4">
    <source>
        <dbReference type="EMBL" id="CEM34054.1"/>
    </source>
</evidence>
<feature type="domain" description="TLDc" evidence="3">
    <location>
        <begin position="245"/>
        <end position="407"/>
    </location>
</feature>
<accession>A0A0G4GTI2</accession>
<feature type="region of interest" description="Disordered" evidence="1">
    <location>
        <begin position="154"/>
        <end position="174"/>
    </location>
</feature>
<dbReference type="PhylomeDB" id="A0A0G4GTI2"/>
<feature type="compositionally biased region" description="Basic and acidic residues" evidence="1">
    <location>
        <begin position="157"/>
        <end position="173"/>
    </location>
</feature>
<keyword evidence="5" id="KW-1185">Reference proteome</keyword>
<keyword evidence="2" id="KW-0812">Transmembrane</keyword>
<dbReference type="Pfam" id="PF07534">
    <property type="entry name" value="TLD"/>
    <property type="match status" value="1"/>
</dbReference>
<keyword evidence="2" id="KW-0472">Membrane</keyword>
<organism evidence="4 5">
    <name type="scientific">Vitrella brassicaformis (strain CCMP3155)</name>
    <dbReference type="NCBI Taxonomy" id="1169540"/>
    <lineage>
        <taxon>Eukaryota</taxon>
        <taxon>Sar</taxon>
        <taxon>Alveolata</taxon>
        <taxon>Colpodellida</taxon>
        <taxon>Vitrellaceae</taxon>
        <taxon>Vitrella</taxon>
    </lineage>
</organism>